<dbReference type="STRING" id="2316362.A0A4Q2DHV5"/>
<accession>A0A4Q2DHV5</accession>
<proteinExistence type="predicted"/>
<evidence type="ECO:0000313" key="4">
    <source>
        <dbReference type="Proteomes" id="UP000290288"/>
    </source>
</evidence>
<name>A0A4Q2DHV5_9AGAR</name>
<sequence>MPSPSGCEFMIAIATDYTVIQIKCTGGPNPELSIVSQTPLPLPSTPKFIQPVDPMAWGNLRDWSEHDVLLSVSQEGELAFWALEASNGQAWKCTGKVRTNRSGFKKAKCSSMKKTALVIGQGEHDELTIWDSTESEFATGLEYQRVDNNIILDLDWSSTSDSQSILAVGYSRHVDILCQQRMTYFEEGPGWALCHRIDISGQVALHDSVWMAHGSFLIAAGQQMYLYSEPYDAEHREPEASHETLFEHVARRNGPLEDYNPQMLLQCLLWGKLGLVKEIIVNLARAVERHESGDDQVEWTALPVERYLERDSKSLSSGPQKHYKTLFNANGSNDDSDEEEFSRALVTRLIRHLESHQLPHLTSNEQAHLIVLIQTTLETDEQRRALDENGLRYLISMRSFYILNQRASQKSTLPPRSAKRERLRYRDMIWAFHSESQDLLLNSSVAACGGKLTWSEARALGVPLWLNSTETLRQQFEVIARNEYMAGEARDPTACSLFYFALGKHKLVHGLWRQAAWHKEQPLMLKFLNNDFSEGRWRTSALKNAFALLGKQRFEYAAAFFLLGGALKDAVNVCIKHLKDFQLAIAIARVMEQSNEGPVLKDILSGTVIPIAFESGNRYLGSWAFWVLHRRDLAVRILLTPLQDVASAFNVIVEEIREPFYDDPSTALLFSQLRSKTLQAAKGTSEISGRSEFKFILQIAKVFCRMGCHALALDLVQSWSFARPSTVIHSPANSPLNGSISWNSSSPGSRPIFPLEPAMARRSSIMIDIDVTSLPTSRSDTPVGQKSSGLGKIEEESDLIARKAGLGSLMKSAKQNINVPEFDMNAFF</sequence>
<dbReference type="Gene3D" id="2.130.10.10">
    <property type="entry name" value="YVTN repeat-like/Quinoprotein amine dehydrogenase"/>
    <property type="match status" value="1"/>
</dbReference>
<protein>
    <recommendedName>
        <fullName evidence="2">RAVE complex protein Rav1 C-terminal domain-containing protein</fullName>
    </recommendedName>
</protein>
<organism evidence="3 4">
    <name type="scientific">Candolleomyces aberdarensis</name>
    <dbReference type="NCBI Taxonomy" id="2316362"/>
    <lineage>
        <taxon>Eukaryota</taxon>
        <taxon>Fungi</taxon>
        <taxon>Dikarya</taxon>
        <taxon>Basidiomycota</taxon>
        <taxon>Agaricomycotina</taxon>
        <taxon>Agaricomycetes</taxon>
        <taxon>Agaricomycetidae</taxon>
        <taxon>Agaricales</taxon>
        <taxon>Agaricineae</taxon>
        <taxon>Psathyrellaceae</taxon>
        <taxon>Candolleomyces</taxon>
    </lineage>
</organism>
<dbReference type="PANTHER" id="PTHR13950:SF9">
    <property type="entry name" value="RABCONNECTIN-3A"/>
    <property type="match status" value="1"/>
</dbReference>
<dbReference type="EMBL" id="SDEE01000197">
    <property type="protein sequence ID" value="RXW19520.1"/>
    <property type="molecule type" value="Genomic_DNA"/>
</dbReference>
<dbReference type="OrthoDB" id="342131at2759"/>
<evidence type="ECO:0000256" key="1">
    <source>
        <dbReference type="SAM" id="MobiDB-lite"/>
    </source>
</evidence>
<comment type="caution">
    <text evidence="3">The sequence shown here is derived from an EMBL/GenBank/DDBJ whole genome shotgun (WGS) entry which is preliminary data.</text>
</comment>
<dbReference type="Pfam" id="PF12234">
    <property type="entry name" value="Rav1p_C"/>
    <property type="match status" value="1"/>
</dbReference>
<dbReference type="PANTHER" id="PTHR13950">
    <property type="entry name" value="RABCONNECTIN-RELATED"/>
    <property type="match status" value="1"/>
</dbReference>
<feature type="domain" description="RAVE complex protein Rav1 C-terminal" evidence="2">
    <location>
        <begin position="86"/>
        <end position="715"/>
    </location>
</feature>
<dbReference type="InterPro" id="IPR052208">
    <property type="entry name" value="DmX-like/RAVE_component"/>
</dbReference>
<dbReference type="AlphaFoldDB" id="A0A4Q2DHV5"/>
<dbReference type="GO" id="GO:0007035">
    <property type="term" value="P:vacuolar acidification"/>
    <property type="evidence" value="ECO:0007669"/>
    <property type="project" value="TreeGrafter"/>
</dbReference>
<evidence type="ECO:0000259" key="2">
    <source>
        <dbReference type="Pfam" id="PF12234"/>
    </source>
</evidence>
<gene>
    <name evidence="3" type="ORF">EST38_g6323</name>
</gene>
<feature type="region of interest" description="Disordered" evidence="1">
    <location>
        <begin position="311"/>
        <end position="338"/>
    </location>
</feature>
<evidence type="ECO:0000313" key="3">
    <source>
        <dbReference type="EMBL" id="RXW19520.1"/>
    </source>
</evidence>
<dbReference type="Proteomes" id="UP000290288">
    <property type="component" value="Unassembled WGS sequence"/>
</dbReference>
<reference evidence="3 4" key="1">
    <citation type="submission" date="2019-01" db="EMBL/GenBank/DDBJ databases">
        <title>Draft genome sequence of Psathyrella aberdarensis IHI B618.</title>
        <authorList>
            <person name="Buettner E."/>
            <person name="Kellner H."/>
        </authorList>
    </citation>
    <scope>NUCLEOTIDE SEQUENCE [LARGE SCALE GENOMIC DNA]</scope>
    <source>
        <strain evidence="3 4">IHI B618</strain>
    </source>
</reference>
<dbReference type="InterPro" id="IPR015943">
    <property type="entry name" value="WD40/YVTN_repeat-like_dom_sf"/>
</dbReference>
<dbReference type="GO" id="GO:0043291">
    <property type="term" value="C:RAVE complex"/>
    <property type="evidence" value="ECO:0007669"/>
    <property type="project" value="TreeGrafter"/>
</dbReference>
<keyword evidence="4" id="KW-1185">Reference proteome</keyword>
<dbReference type="InterPro" id="IPR022033">
    <property type="entry name" value="Rav1p_C"/>
</dbReference>